<feature type="domain" description="NADH-Ubiquinone oxidoreductase (complex I) chain 5 N-terminal" evidence="18">
    <location>
        <begin position="32"/>
        <end position="78"/>
    </location>
</feature>
<feature type="transmembrane region" description="Helical" evidence="16">
    <location>
        <begin position="513"/>
        <end position="530"/>
    </location>
</feature>
<proteinExistence type="inferred from homology"/>
<feature type="transmembrane region" description="Helical" evidence="16">
    <location>
        <begin position="331"/>
        <end position="349"/>
    </location>
</feature>
<dbReference type="GO" id="GO:0008137">
    <property type="term" value="F:NADH dehydrogenase (ubiquinone) activity"/>
    <property type="evidence" value="ECO:0007669"/>
    <property type="project" value="UniProtKB-EC"/>
</dbReference>
<dbReference type="InterPro" id="IPR010934">
    <property type="entry name" value="NADH_DH_su5_C"/>
</dbReference>
<reference evidence="20" key="1">
    <citation type="submission" date="2020-08" db="EMBL/GenBank/DDBJ databases">
        <title>DNAmark Project.</title>
        <authorList>
            <person name="Leerhoei F."/>
        </authorList>
    </citation>
    <scope>NUCLEOTIDE SEQUENCE</scope>
    <source>
        <strain evidence="20">DM1299</strain>
    </source>
</reference>
<evidence type="ECO:0000256" key="2">
    <source>
        <dbReference type="ARBA" id="ARBA00012944"/>
    </source>
</evidence>
<evidence type="ECO:0000256" key="9">
    <source>
        <dbReference type="ARBA" id="ARBA00022982"/>
    </source>
</evidence>
<comment type="subcellular location">
    <subcellularLocation>
        <location evidence="1">Mitochondrion inner membrane</location>
        <topology evidence="1">Multi-pass membrane protein</topology>
    </subcellularLocation>
</comment>
<feature type="domain" description="NADH:quinone oxidoreductase/Mrp antiporter transmembrane" evidence="17">
    <location>
        <begin position="98"/>
        <end position="370"/>
    </location>
</feature>
<keyword evidence="13 16" id="KW-0496">Mitochondrion</keyword>
<keyword evidence="8" id="KW-1278">Translocase</keyword>
<dbReference type="PANTHER" id="PTHR42829">
    <property type="entry name" value="NADH-UBIQUINONE OXIDOREDUCTASE CHAIN 5"/>
    <property type="match status" value="1"/>
</dbReference>
<evidence type="ECO:0000259" key="18">
    <source>
        <dbReference type="Pfam" id="PF00662"/>
    </source>
</evidence>
<evidence type="ECO:0000259" key="19">
    <source>
        <dbReference type="Pfam" id="PF06455"/>
    </source>
</evidence>
<feature type="transmembrane region" description="Helical" evidence="16">
    <location>
        <begin position="78"/>
        <end position="95"/>
    </location>
</feature>
<evidence type="ECO:0000256" key="3">
    <source>
        <dbReference type="ARBA" id="ARBA00021096"/>
    </source>
</evidence>
<gene>
    <name evidence="20" type="primary">ND5</name>
</gene>
<evidence type="ECO:0000256" key="7">
    <source>
        <dbReference type="ARBA" id="ARBA00022792"/>
    </source>
</evidence>
<feature type="transmembrane region" description="Helical" evidence="16">
    <location>
        <begin position="442"/>
        <end position="462"/>
    </location>
</feature>
<accession>A0A7L7S777</accession>
<dbReference type="GO" id="GO:0042773">
    <property type="term" value="P:ATP synthesis coupled electron transport"/>
    <property type="evidence" value="ECO:0007669"/>
    <property type="project" value="InterPro"/>
</dbReference>
<evidence type="ECO:0000256" key="15">
    <source>
        <dbReference type="ARBA" id="ARBA00049551"/>
    </source>
</evidence>
<keyword evidence="6 16" id="KW-0812">Transmembrane</keyword>
<geneLocation type="mitochondrion" evidence="20"/>
<dbReference type="InterPro" id="IPR003945">
    <property type="entry name" value="NU5C-like"/>
</dbReference>
<feature type="transmembrane region" description="Helical" evidence="16">
    <location>
        <begin position="369"/>
        <end position="391"/>
    </location>
</feature>
<feature type="transmembrane region" description="Helical" evidence="16">
    <location>
        <begin position="412"/>
        <end position="430"/>
    </location>
</feature>
<evidence type="ECO:0000256" key="8">
    <source>
        <dbReference type="ARBA" id="ARBA00022967"/>
    </source>
</evidence>
<dbReference type="EMBL" id="MT862376">
    <property type="protein sequence ID" value="QNV11564.1"/>
    <property type="molecule type" value="Genomic_DNA"/>
</dbReference>
<dbReference type="AlphaFoldDB" id="A0A7L7S777"/>
<feature type="transmembrane region" description="Helical" evidence="16">
    <location>
        <begin position="474"/>
        <end position="493"/>
    </location>
</feature>
<dbReference type="Pfam" id="PF00361">
    <property type="entry name" value="Proton_antipo_M"/>
    <property type="match status" value="1"/>
</dbReference>
<keyword evidence="11 16" id="KW-0520">NAD</keyword>
<dbReference type="GO" id="GO:0005743">
    <property type="term" value="C:mitochondrial inner membrane"/>
    <property type="evidence" value="ECO:0007669"/>
    <property type="project" value="UniProtKB-SubCell"/>
</dbReference>
<feature type="transmembrane region" description="Helical" evidence="16">
    <location>
        <begin position="235"/>
        <end position="253"/>
    </location>
</feature>
<feature type="transmembrane region" description="Helical" evidence="16">
    <location>
        <begin position="140"/>
        <end position="158"/>
    </location>
</feature>
<evidence type="ECO:0000256" key="13">
    <source>
        <dbReference type="ARBA" id="ARBA00023128"/>
    </source>
</evidence>
<dbReference type="PRINTS" id="PR01434">
    <property type="entry name" value="NADHDHGNASE5"/>
</dbReference>
<feature type="transmembrane region" description="Helical" evidence="16">
    <location>
        <begin position="45"/>
        <end position="66"/>
    </location>
</feature>
<dbReference type="PANTHER" id="PTHR42829:SF2">
    <property type="entry name" value="NADH-UBIQUINONE OXIDOREDUCTASE CHAIN 5"/>
    <property type="match status" value="1"/>
</dbReference>
<dbReference type="Pfam" id="PF00662">
    <property type="entry name" value="Proton_antipo_N"/>
    <property type="match status" value="1"/>
</dbReference>
<dbReference type="GO" id="GO:0015990">
    <property type="term" value="P:electron transport coupled proton transport"/>
    <property type="evidence" value="ECO:0007669"/>
    <property type="project" value="TreeGrafter"/>
</dbReference>
<evidence type="ECO:0000256" key="5">
    <source>
        <dbReference type="ARBA" id="ARBA00022660"/>
    </source>
</evidence>
<feature type="transmembrane region" description="Helical" evidence="16">
    <location>
        <begin position="7"/>
        <end position="25"/>
    </location>
</feature>
<feature type="transmembrane region" description="Helical" evidence="16">
    <location>
        <begin position="204"/>
        <end position="223"/>
    </location>
</feature>
<evidence type="ECO:0000256" key="1">
    <source>
        <dbReference type="ARBA" id="ARBA00004448"/>
    </source>
</evidence>
<organism evidence="20">
    <name type="scientific">Haemopis sanguisuga</name>
    <dbReference type="NCBI Taxonomy" id="51991"/>
    <lineage>
        <taxon>Eukaryota</taxon>
        <taxon>Metazoa</taxon>
        <taxon>Spiralia</taxon>
        <taxon>Lophotrochozoa</taxon>
        <taxon>Annelida</taxon>
        <taxon>Clitellata</taxon>
        <taxon>Hirudinea</taxon>
        <taxon>Hirudinida</taxon>
        <taxon>Hirudiniformes</taxon>
        <taxon>Haemopidae</taxon>
        <taxon>Haemopis</taxon>
    </lineage>
</organism>
<keyword evidence="9" id="KW-0249">Electron transport</keyword>
<keyword evidence="12 16" id="KW-0830">Ubiquinone</keyword>
<keyword evidence="4 16" id="KW-0813">Transport</keyword>
<feature type="transmembrane region" description="Helical" evidence="16">
    <location>
        <begin position="537"/>
        <end position="557"/>
    </location>
</feature>
<dbReference type="EC" id="7.1.1.2" evidence="2 16"/>
<keyword evidence="5" id="KW-0679">Respiratory chain</keyword>
<comment type="catalytic activity">
    <reaction evidence="15 16">
        <text>a ubiquinone + NADH + 5 H(+)(in) = a ubiquinol + NAD(+) + 4 H(+)(out)</text>
        <dbReference type="Rhea" id="RHEA:29091"/>
        <dbReference type="Rhea" id="RHEA-COMP:9565"/>
        <dbReference type="Rhea" id="RHEA-COMP:9566"/>
        <dbReference type="ChEBI" id="CHEBI:15378"/>
        <dbReference type="ChEBI" id="CHEBI:16389"/>
        <dbReference type="ChEBI" id="CHEBI:17976"/>
        <dbReference type="ChEBI" id="CHEBI:57540"/>
        <dbReference type="ChEBI" id="CHEBI:57945"/>
        <dbReference type="EC" id="7.1.1.2"/>
    </reaction>
</comment>
<protein>
    <recommendedName>
        <fullName evidence="3 16">NADH-ubiquinone oxidoreductase chain 5</fullName>
        <ecNumber evidence="2 16">7.1.1.2</ecNumber>
    </recommendedName>
</protein>
<sequence>MLMLLSLFMFMMSFYIFYKDLLILFDLELYSLNGLSISFPLVLDYKGVLFSFVVLFISSNVMLFSSNYMVMDKNIDRFSILVILFVLSMNMLIFIPHLGFLLLGWDGLGITSFILVIYYLNPKSLGAGMITAITNRIGDVLLLMSIAVCMSQCHWNVMNMWFSNLNDNKIQIIMIMLAGMTKSAQVPFSSWLPAAMAAPTPVSALVHSSTLVTAGVFLMIRFYEYMSKFVYFNELLLIVSIITMIMSGLAASVEWDMKKIIALSTLSQLGLMLMSLSLNMPELTYLHMVSHALFKALLFICAGNLIMNYYHSQDMRWMGNIYKQMPMSSTCILLSSLAMAGFPFLASFYTKDQILELSMYNNWSMTMIVLLYLSIGITVFYSFRFCMNLLWLISMTSSMVTLNEGVKTITSLLMMSITTIMMSSLLLWLYPNKVEIVCMDSYMFLLPLLIIFIGIFLGLMWSLKSLEVSFSIQVMNNTMWFLVPLSSQIIMNYSMSHFKYCLETVDQSWLEYYGGYGLFFMLNFWFKLLLNFMNWTLMSMLFNMMLIFMLIMNYMLILN</sequence>
<keyword evidence="10 16" id="KW-1133">Transmembrane helix</keyword>
<dbReference type="GO" id="GO:0003954">
    <property type="term" value="F:NADH dehydrogenase activity"/>
    <property type="evidence" value="ECO:0007669"/>
    <property type="project" value="TreeGrafter"/>
</dbReference>
<comment type="function">
    <text evidence="16">Core subunit of the mitochondrial membrane respiratory chain NADH dehydrogenase (Complex I) which catalyzes electron transfer from NADH through the respiratory chain, using ubiquinone as an electron acceptor. Essential for the catalytic activity and assembly of complex I.</text>
</comment>
<evidence type="ECO:0000256" key="14">
    <source>
        <dbReference type="ARBA" id="ARBA00023136"/>
    </source>
</evidence>
<evidence type="ECO:0000256" key="12">
    <source>
        <dbReference type="ARBA" id="ARBA00023075"/>
    </source>
</evidence>
<evidence type="ECO:0000259" key="17">
    <source>
        <dbReference type="Pfam" id="PF00361"/>
    </source>
</evidence>
<feature type="domain" description="NADH dehydrogenase subunit 5 C-terminal" evidence="19">
    <location>
        <begin position="381"/>
        <end position="552"/>
    </location>
</feature>
<evidence type="ECO:0000256" key="10">
    <source>
        <dbReference type="ARBA" id="ARBA00022989"/>
    </source>
</evidence>
<name>A0A7L7S777_9ANNE</name>
<keyword evidence="14 16" id="KW-0472">Membrane</keyword>
<comment type="similarity">
    <text evidence="16">Belongs to the complex I subunit 5 family.</text>
</comment>
<evidence type="ECO:0000256" key="11">
    <source>
        <dbReference type="ARBA" id="ARBA00023027"/>
    </source>
</evidence>
<dbReference type="Pfam" id="PF06455">
    <property type="entry name" value="NADH5_C"/>
    <property type="match status" value="1"/>
</dbReference>
<evidence type="ECO:0000256" key="16">
    <source>
        <dbReference type="RuleBase" id="RU003404"/>
    </source>
</evidence>
<evidence type="ECO:0000256" key="4">
    <source>
        <dbReference type="ARBA" id="ARBA00022448"/>
    </source>
</evidence>
<keyword evidence="7" id="KW-0999">Mitochondrion inner membrane</keyword>
<evidence type="ECO:0000256" key="6">
    <source>
        <dbReference type="ARBA" id="ARBA00022692"/>
    </source>
</evidence>
<feature type="transmembrane region" description="Helical" evidence="16">
    <location>
        <begin position="101"/>
        <end position="120"/>
    </location>
</feature>
<dbReference type="InterPro" id="IPR001516">
    <property type="entry name" value="Proton_antipo_N"/>
</dbReference>
<dbReference type="InterPro" id="IPR001750">
    <property type="entry name" value="ND/Mrp_TM"/>
</dbReference>
<feature type="transmembrane region" description="Helical" evidence="16">
    <location>
        <begin position="292"/>
        <end position="310"/>
    </location>
</feature>
<evidence type="ECO:0000313" key="20">
    <source>
        <dbReference type="EMBL" id="QNV11564.1"/>
    </source>
</evidence>